<comment type="subunit">
    <text evidence="3">Homodimer.</text>
</comment>
<dbReference type="CDD" id="cd00609">
    <property type="entry name" value="AAT_like"/>
    <property type="match status" value="1"/>
</dbReference>
<dbReference type="Pfam" id="PF00155">
    <property type="entry name" value="Aminotran_1_2"/>
    <property type="match status" value="1"/>
</dbReference>
<sequence length="394" mass="43994">MTEFRFARRSAILGKSVFDHAPGTIALNSGAAYPPCLPDVVREATEAVGPLREEAMQYAPLMGLDDLRDEICNFVAEDGIKANRENVLVTYGSKSAFDLALRTFCEPGDTVIVTRPTYMTAVHIMRTHNVRFLDIGQDEQGFDAEELARKLAIMENNAEQMPKLLFDVPDFHNPTGVTTSLARRKRMLELAQRYNFVICEDDPYRRIRFEGEVIPSIKSMDTTGHVISLGTVSKILAPGLRVGWAIGDAGVIRRMAMQKADGGSNAFAQRIVVQLMRSNKMAKHIDEMIHHMRIHRDEMIAAFAEHLPEAEIRAPQGGYFLWAKLPEESDAERLVELGIEEGVEISSGRLSFPNDDPGNFIRMAYSFIEVDDIKDGIAKLGVAWRKLQTQAQAA</sequence>
<feature type="domain" description="Aminotransferase class I/classII large" evidence="7">
    <location>
        <begin position="25"/>
        <end position="348"/>
    </location>
</feature>
<gene>
    <name evidence="8" type="primary">lysN_2</name>
    <name evidence="8" type="ORF">TRL7639_04412</name>
</gene>
<evidence type="ECO:0000256" key="3">
    <source>
        <dbReference type="ARBA" id="ARBA00011738"/>
    </source>
</evidence>
<evidence type="ECO:0000256" key="1">
    <source>
        <dbReference type="ARBA" id="ARBA00001933"/>
    </source>
</evidence>
<dbReference type="GO" id="GO:0030170">
    <property type="term" value="F:pyridoxal phosphate binding"/>
    <property type="evidence" value="ECO:0007669"/>
    <property type="project" value="InterPro"/>
</dbReference>
<comment type="similarity">
    <text evidence="2">Belongs to the class-I pyridoxal-phosphate-dependent aminotransferase family.</text>
</comment>
<dbReference type="GO" id="GO:0047536">
    <property type="term" value="F:2-aminoadipate transaminase activity"/>
    <property type="evidence" value="ECO:0007669"/>
    <property type="project" value="UniProtKB-EC"/>
</dbReference>
<proteinExistence type="inferred from homology"/>
<accession>A0A1Y5TUN7</accession>
<dbReference type="Gene3D" id="3.90.1150.10">
    <property type="entry name" value="Aspartate Aminotransferase, domain 1"/>
    <property type="match status" value="1"/>
</dbReference>
<evidence type="ECO:0000256" key="2">
    <source>
        <dbReference type="ARBA" id="ARBA00007441"/>
    </source>
</evidence>
<evidence type="ECO:0000259" key="7">
    <source>
        <dbReference type="Pfam" id="PF00155"/>
    </source>
</evidence>
<dbReference type="InterPro" id="IPR004839">
    <property type="entry name" value="Aminotransferase_I/II_large"/>
</dbReference>
<dbReference type="EMBL" id="FWFO01000008">
    <property type="protein sequence ID" value="SLN73368.1"/>
    <property type="molecule type" value="Genomic_DNA"/>
</dbReference>
<comment type="cofactor">
    <cofactor evidence="1">
        <name>pyridoxal 5'-phosphate</name>
        <dbReference type="ChEBI" id="CHEBI:597326"/>
    </cofactor>
</comment>
<dbReference type="Gene3D" id="3.40.640.10">
    <property type="entry name" value="Type I PLP-dependent aspartate aminotransferase-like (Major domain)"/>
    <property type="match status" value="1"/>
</dbReference>
<keyword evidence="6" id="KW-0663">Pyridoxal phosphate</keyword>
<evidence type="ECO:0000256" key="5">
    <source>
        <dbReference type="ARBA" id="ARBA00022679"/>
    </source>
</evidence>
<evidence type="ECO:0000313" key="8">
    <source>
        <dbReference type="EMBL" id="SLN73368.1"/>
    </source>
</evidence>
<dbReference type="GO" id="GO:1901605">
    <property type="term" value="P:alpha-amino acid metabolic process"/>
    <property type="evidence" value="ECO:0007669"/>
    <property type="project" value="TreeGrafter"/>
</dbReference>
<keyword evidence="4 8" id="KW-0032">Aminotransferase</keyword>
<dbReference type="Proteomes" id="UP000193077">
    <property type="component" value="Unassembled WGS sequence"/>
</dbReference>
<dbReference type="EC" id="2.6.1.39" evidence="8"/>
<reference evidence="8 9" key="1">
    <citation type="submission" date="2017-03" db="EMBL/GenBank/DDBJ databases">
        <authorList>
            <person name="Afonso C.L."/>
            <person name="Miller P.J."/>
            <person name="Scott M.A."/>
            <person name="Spackman E."/>
            <person name="Goraichik I."/>
            <person name="Dimitrov K.M."/>
            <person name="Suarez D.L."/>
            <person name="Swayne D.E."/>
        </authorList>
    </citation>
    <scope>NUCLEOTIDE SEQUENCE [LARGE SCALE GENOMIC DNA]</scope>
    <source>
        <strain evidence="8 9">CECT 7639</strain>
    </source>
</reference>
<dbReference type="RefSeq" id="WP_085798054.1">
    <property type="nucleotide sequence ID" value="NZ_FWFO01000008.1"/>
</dbReference>
<evidence type="ECO:0000256" key="6">
    <source>
        <dbReference type="ARBA" id="ARBA00022898"/>
    </source>
</evidence>
<organism evidence="8 9">
    <name type="scientific">Falsiruegeria litorea R37</name>
    <dbReference type="NCBI Taxonomy" id="1200284"/>
    <lineage>
        <taxon>Bacteria</taxon>
        <taxon>Pseudomonadati</taxon>
        <taxon>Pseudomonadota</taxon>
        <taxon>Alphaproteobacteria</taxon>
        <taxon>Rhodobacterales</taxon>
        <taxon>Roseobacteraceae</taxon>
        <taxon>Falsiruegeria</taxon>
    </lineage>
</organism>
<dbReference type="InterPro" id="IPR015421">
    <property type="entry name" value="PyrdxlP-dep_Trfase_major"/>
</dbReference>
<dbReference type="AlphaFoldDB" id="A0A1Y5TUN7"/>
<dbReference type="PANTHER" id="PTHR42790:SF19">
    <property type="entry name" value="KYNURENINE_ALPHA-AMINOADIPATE AMINOTRANSFERASE, MITOCHONDRIAL"/>
    <property type="match status" value="1"/>
</dbReference>
<dbReference type="OrthoDB" id="9808770at2"/>
<dbReference type="PANTHER" id="PTHR42790">
    <property type="entry name" value="AMINOTRANSFERASE"/>
    <property type="match status" value="1"/>
</dbReference>
<name>A0A1Y5TUN7_9RHOB</name>
<dbReference type="SUPFAM" id="SSF53383">
    <property type="entry name" value="PLP-dependent transferases"/>
    <property type="match status" value="1"/>
</dbReference>
<keyword evidence="5 8" id="KW-0808">Transferase</keyword>
<dbReference type="InterPro" id="IPR050859">
    <property type="entry name" value="Class-I_PLP-dep_aminotransf"/>
</dbReference>
<dbReference type="InterPro" id="IPR015424">
    <property type="entry name" value="PyrdxlP-dep_Trfase"/>
</dbReference>
<protein>
    <submittedName>
        <fullName evidence="8">2-aminoadipate transaminase</fullName>
        <ecNumber evidence="8">2.6.1.39</ecNumber>
    </submittedName>
</protein>
<evidence type="ECO:0000256" key="4">
    <source>
        <dbReference type="ARBA" id="ARBA00022576"/>
    </source>
</evidence>
<evidence type="ECO:0000313" key="9">
    <source>
        <dbReference type="Proteomes" id="UP000193077"/>
    </source>
</evidence>
<keyword evidence="9" id="KW-1185">Reference proteome</keyword>
<dbReference type="InterPro" id="IPR015422">
    <property type="entry name" value="PyrdxlP-dep_Trfase_small"/>
</dbReference>
<dbReference type="FunFam" id="3.40.640.10:FF:000053">
    <property type="entry name" value="Aminotransferase, class I"/>
    <property type="match status" value="1"/>
</dbReference>